<evidence type="ECO:0000256" key="1">
    <source>
        <dbReference type="SAM" id="Coils"/>
    </source>
</evidence>
<sequence length="741" mass="84976">MILNNTSSPREIYDWVKENIAAISKEEELINIVNSNINGEILFNLTIDELSKKTNIHKDKINLILKKINDYNSVNTSLRESTFVEIQNENSSSSSSSSTTTSPSSSSPPIPKFIQDIINKNNNYENYNDDDSDGENNKNKEINILLLGNTGTGKTLFINSLINYLKYDSLKEMIEKSDNQTLATIPTIVSMRDTNNKPFNVQLGSVDNCEKEKHQQRKSITRVTQKYKIQVYGKTICLIDTPGIGDTDGIETDKKNFEMVLSEISSLSHLNAIAVVMKPNENRMNASFKFCLQELLCHLHQSARNNLFFIFTSSRNTLFRAGETEQLLELVVNKIKEKKGIEINLKDRMYFFDNECFNYVAVKHEGGVFSQIEESTYLLSWNQSIMSLSKLLKDIISTKPHDTQNTISINMSKKLIKEISYSMSQCIQNSNQNIKKLNEKKKEIQDGLGMELEQLRSILYMPFVNLKSYPLEGRKIICRNRSCIQLEKEVTTKDGQTKKLAFCTDSNKLNELYFSNNFNILGICKTCSKNNHTCHFTSHLNIDTVEEREEINVRDELISSQIETKEELLNAAHQIIGQLEKRKETYQQELEILEKASLDFSCFLFENSFIEINDEIEGYVQILIENEKLALLSTSLPSPSSTLTSNPIKNLESYLESHRKEVSQFKENLSKINNQTHCKDADEIKQLIDKIMNLEFSGKIITEILDSKKITSSFISRNENSTIKIQQTRTLFNFLKDSFNF</sequence>
<dbReference type="PANTHER" id="PTHR32046:SF13">
    <property type="entry name" value="AAA ATPASE DOMAIN-CONTAINING PROTEIN-RELATED"/>
    <property type="match status" value="1"/>
</dbReference>
<feature type="coiled-coil region" evidence="1">
    <location>
        <begin position="562"/>
        <end position="596"/>
    </location>
</feature>
<dbReference type="EMBL" id="GL871364">
    <property type="protein sequence ID" value="EGC30050.1"/>
    <property type="molecule type" value="Genomic_DNA"/>
</dbReference>
<accession>F1A189</accession>
<dbReference type="STRING" id="5786.F1A189"/>
<dbReference type="KEGG" id="dpp:DICPUDRAFT_158278"/>
<proteinExistence type="predicted"/>
<feature type="region of interest" description="Disordered" evidence="2">
    <location>
        <begin position="88"/>
        <end position="113"/>
    </location>
</feature>
<keyword evidence="4" id="KW-1185">Reference proteome</keyword>
<gene>
    <name evidence="3" type="ORF">DICPUDRAFT_158278</name>
</gene>
<reference evidence="4" key="1">
    <citation type="journal article" date="2011" name="Genome Biol.">
        <title>Comparative genomics of the social amoebae Dictyostelium discoideum and Dictyostelium purpureum.</title>
        <authorList>
            <consortium name="US DOE Joint Genome Institute (JGI-PGF)"/>
            <person name="Sucgang R."/>
            <person name="Kuo A."/>
            <person name="Tian X."/>
            <person name="Salerno W."/>
            <person name="Parikh A."/>
            <person name="Feasley C.L."/>
            <person name="Dalin E."/>
            <person name="Tu H."/>
            <person name="Huang E."/>
            <person name="Barry K."/>
            <person name="Lindquist E."/>
            <person name="Shapiro H."/>
            <person name="Bruce D."/>
            <person name="Schmutz J."/>
            <person name="Salamov A."/>
            <person name="Fey P."/>
            <person name="Gaudet P."/>
            <person name="Anjard C."/>
            <person name="Babu M.M."/>
            <person name="Basu S."/>
            <person name="Bushmanova Y."/>
            <person name="van der Wel H."/>
            <person name="Katoh-Kurasawa M."/>
            <person name="Dinh C."/>
            <person name="Coutinho P.M."/>
            <person name="Saito T."/>
            <person name="Elias M."/>
            <person name="Schaap P."/>
            <person name="Kay R.R."/>
            <person name="Henrissat B."/>
            <person name="Eichinger L."/>
            <person name="Rivero F."/>
            <person name="Putnam N.H."/>
            <person name="West C.M."/>
            <person name="Loomis W.F."/>
            <person name="Chisholm R.L."/>
            <person name="Shaulsky G."/>
            <person name="Strassmann J.E."/>
            <person name="Queller D.C."/>
            <person name="Kuspa A."/>
            <person name="Grigoriev I.V."/>
        </authorList>
    </citation>
    <scope>NUCLEOTIDE SEQUENCE [LARGE SCALE GENOMIC DNA]</scope>
    <source>
        <strain evidence="4">QSDP1</strain>
    </source>
</reference>
<dbReference type="Gene3D" id="3.40.50.300">
    <property type="entry name" value="P-loop containing nucleotide triphosphate hydrolases"/>
    <property type="match status" value="1"/>
</dbReference>
<dbReference type="eggNOG" id="ENOG502SWEB">
    <property type="taxonomic scope" value="Eukaryota"/>
</dbReference>
<evidence type="ECO:0000256" key="2">
    <source>
        <dbReference type="SAM" id="MobiDB-lite"/>
    </source>
</evidence>
<protein>
    <submittedName>
        <fullName evidence="3">Uncharacterized protein</fullName>
    </submittedName>
</protein>
<feature type="compositionally biased region" description="Low complexity" evidence="2">
    <location>
        <begin position="91"/>
        <end position="105"/>
    </location>
</feature>
<evidence type="ECO:0000313" key="3">
    <source>
        <dbReference type="EMBL" id="EGC30050.1"/>
    </source>
</evidence>
<organism evidence="3 4">
    <name type="scientific">Dictyostelium purpureum</name>
    <name type="common">Slime mold</name>
    <dbReference type="NCBI Taxonomy" id="5786"/>
    <lineage>
        <taxon>Eukaryota</taxon>
        <taxon>Amoebozoa</taxon>
        <taxon>Evosea</taxon>
        <taxon>Eumycetozoa</taxon>
        <taxon>Dictyostelia</taxon>
        <taxon>Dictyosteliales</taxon>
        <taxon>Dictyosteliaceae</taxon>
        <taxon>Dictyostelium</taxon>
    </lineage>
</organism>
<dbReference type="PANTHER" id="PTHR32046">
    <property type="entry name" value="G DOMAIN-CONTAINING PROTEIN"/>
    <property type="match status" value="1"/>
</dbReference>
<name>F1A189_DICPU</name>
<dbReference type="AlphaFoldDB" id="F1A189"/>
<dbReference type="Proteomes" id="UP000001064">
    <property type="component" value="Unassembled WGS sequence"/>
</dbReference>
<dbReference type="OMA" id="MKPNENR"/>
<dbReference type="RefSeq" id="XP_003293437.1">
    <property type="nucleotide sequence ID" value="XM_003293389.1"/>
</dbReference>
<dbReference type="OrthoDB" id="2386367at2759"/>
<dbReference type="InParanoid" id="F1A189"/>
<dbReference type="InterPro" id="IPR027417">
    <property type="entry name" value="P-loop_NTPase"/>
</dbReference>
<evidence type="ECO:0000313" key="4">
    <source>
        <dbReference type="Proteomes" id="UP000001064"/>
    </source>
</evidence>
<keyword evidence="1" id="KW-0175">Coiled coil</keyword>
<dbReference type="FunCoup" id="F1A189">
    <property type="interactions" value="1"/>
</dbReference>
<dbReference type="VEuPathDB" id="AmoebaDB:DICPUDRAFT_158278"/>
<dbReference type="SUPFAM" id="SSF52540">
    <property type="entry name" value="P-loop containing nucleoside triphosphate hydrolases"/>
    <property type="match status" value="1"/>
</dbReference>
<feature type="coiled-coil region" evidence="1">
    <location>
        <begin position="648"/>
        <end position="675"/>
    </location>
</feature>
<dbReference type="GeneID" id="10511285"/>